<reference evidence="2" key="1">
    <citation type="submission" date="2023-11" db="EMBL/GenBank/DDBJ databases">
        <authorList>
            <person name="Alioto T."/>
            <person name="Alioto T."/>
            <person name="Gomez Garrido J."/>
        </authorList>
    </citation>
    <scope>NUCLEOTIDE SEQUENCE</scope>
</reference>
<name>A0AAI8YTP2_9PEZI</name>
<sequence>MSTADQSGRGGEQAAENTKDFFKKAGDFSEGLRKDINAFADNIVGSKSGTHSNTADRDREYTTGYTGSTGSSGVTGMHAGSGVHPTTTSEGPLGGAHREHQGAGGNVTGSHTSSGIHPDAERTGEGLANAAERAGEKLSGNSHQTSTGAGAGYTR</sequence>
<feature type="region of interest" description="Disordered" evidence="1">
    <location>
        <begin position="43"/>
        <end position="155"/>
    </location>
</feature>
<gene>
    <name evidence="2" type="ORF">LECACI_7A001802</name>
</gene>
<evidence type="ECO:0000313" key="3">
    <source>
        <dbReference type="Proteomes" id="UP001296104"/>
    </source>
</evidence>
<dbReference type="EMBL" id="CAVMBE010000007">
    <property type="protein sequence ID" value="CAK3859948.1"/>
    <property type="molecule type" value="Genomic_DNA"/>
</dbReference>
<protein>
    <submittedName>
        <fullName evidence="2">Uncharacterized protein</fullName>
    </submittedName>
</protein>
<feature type="compositionally biased region" description="Low complexity" evidence="1">
    <location>
        <begin position="62"/>
        <end position="76"/>
    </location>
</feature>
<accession>A0AAI8YTP2</accession>
<evidence type="ECO:0000256" key="1">
    <source>
        <dbReference type="SAM" id="MobiDB-lite"/>
    </source>
</evidence>
<feature type="compositionally biased region" description="Polar residues" evidence="1">
    <location>
        <begin position="139"/>
        <end position="148"/>
    </location>
</feature>
<comment type="caution">
    <text evidence="2">The sequence shown here is derived from an EMBL/GenBank/DDBJ whole genome shotgun (WGS) entry which is preliminary data.</text>
</comment>
<dbReference type="AlphaFoldDB" id="A0AAI8YTP2"/>
<evidence type="ECO:0000313" key="2">
    <source>
        <dbReference type="EMBL" id="CAK3859948.1"/>
    </source>
</evidence>
<dbReference type="Proteomes" id="UP001296104">
    <property type="component" value="Unassembled WGS sequence"/>
</dbReference>
<proteinExistence type="predicted"/>
<organism evidence="2 3">
    <name type="scientific">Lecanosticta acicola</name>
    <dbReference type="NCBI Taxonomy" id="111012"/>
    <lineage>
        <taxon>Eukaryota</taxon>
        <taxon>Fungi</taxon>
        <taxon>Dikarya</taxon>
        <taxon>Ascomycota</taxon>
        <taxon>Pezizomycotina</taxon>
        <taxon>Dothideomycetes</taxon>
        <taxon>Dothideomycetidae</taxon>
        <taxon>Mycosphaerellales</taxon>
        <taxon>Mycosphaerellaceae</taxon>
        <taxon>Lecanosticta</taxon>
    </lineage>
</organism>
<keyword evidence="3" id="KW-1185">Reference proteome</keyword>